<name>A0A2M8QH33_9CHLR</name>
<feature type="domain" description="TACO1/YebC-like N-terminal" evidence="8">
    <location>
        <begin position="5"/>
        <end position="76"/>
    </location>
</feature>
<evidence type="ECO:0000256" key="3">
    <source>
        <dbReference type="ARBA" id="ARBA00023015"/>
    </source>
</evidence>
<dbReference type="GO" id="GO:0006355">
    <property type="term" value="P:regulation of DNA-templated transcription"/>
    <property type="evidence" value="ECO:0007669"/>
    <property type="project" value="UniProtKB-UniRule"/>
</dbReference>
<comment type="subcellular location">
    <subcellularLocation>
        <location evidence="6">Cytoplasm</location>
    </subcellularLocation>
</comment>
<dbReference type="Pfam" id="PF20772">
    <property type="entry name" value="TACO1_YebC_N"/>
    <property type="match status" value="1"/>
</dbReference>
<dbReference type="InterPro" id="IPR017856">
    <property type="entry name" value="Integrase-like_N"/>
</dbReference>
<evidence type="ECO:0000256" key="1">
    <source>
        <dbReference type="ARBA" id="ARBA00008724"/>
    </source>
</evidence>
<feature type="domain" description="TACO1/YebC-like second and third" evidence="7">
    <location>
        <begin position="83"/>
        <end position="238"/>
    </location>
</feature>
<dbReference type="InterPro" id="IPR029072">
    <property type="entry name" value="YebC-like"/>
</dbReference>
<keyword evidence="2 6" id="KW-0963">Cytoplasm</keyword>
<keyword evidence="4 6" id="KW-0238">DNA-binding</keyword>
<dbReference type="AlphaFoldDB" id="A0A2M8QH33"/>
<dbReference type="EMBL" id="PGTN01000001">
    <property type="protein sequence ID" value="PJF49109.1"/>
    <property type="molecule type" value="Genomic_DNA"/>
</dbReference>
<dbReference type="InterPro" id="IPR002876">
    <property type="entry name" value="Transcrip_reg_TACO1-like"/>
</dbReference>
<sequence>MSGHSKWATIKRAKSANDAKRGAMFTRLAREITVAAREGGGNPDANFRLRLAIDKARAANMPKENIERAIARGTGQGGEAEALEEIIYEGYLPHKVPVMIQVLTDNRNRTVAEVRKVLTRAGGQLEGASVSWQFQRKGVIVIERKDGVNPDAVFETALEAGADDIDIGEEAIEITTSVEAFRDVREALVKQGYELASAEIALVPNSYIELERDKAEQVLHVIDALEEMDDVQQVYHNLQIPAEVAA</sequence>
<dbReference type="PANTHER" id="PTHR12532">
    <property type="entry name" value="TRANSLATIONAL ACTIVATOR OF CYTOCHROME C OXIDASE 1"/>
    <property type="match status" value="1"/>
</dbReference>
<dbReference type="FunFam" id="3.30.70.980:FF:000002">
    <property type="entry name" value="Probable transcriptional regulatory protein YebC"/>
    <property type="match status" value="1"/>
</dbReference>
<dbReference type="Proteomes" id="UP000230790">
    <property type="component" value="Unassembled WGS sequence"/>
</dbReference>
<dbReference type="FunFam" id="1.10.10.200:FF:000002">
    <property type="entry name" value="Probable transcriptional regulatory protein CLM62_37755"/>
    <property type="match status" value="1"/>
</dbReference>
<dbReference type="PANTHER" id="PTHR12532:SF6">
    <property type="entry name" value="TRANSCRIPTIONAL REGULATORY PROTEIN YEBC-RELATED"/>
    <property type="match status" value="1"/>
</dbReference>
<dbReference type="Gene3D" id="3.30.70.980">
    <property type="match status" value="2"/>
</dbReference>
<dbReference type="HAMAP" id="MF_00693">
    <property type="entry name" value="Transcrip_reg_TACO1"/>
    <property type="match status" value="1"/>
</dbReference>
<dbReference type="SUPFAM" id="SSF75625">
    <property type="entry name" value="YebC-like"/>
    <property type="match status" value="1"/>
</dbReference>
<comment type="caution">
    <text evidence="9">The sequence shown here is derived from an EMBL/GenBank/DDBJ whole genome shotgun (WGS) entry which is preliminary data.</text>
</comment>
<dbReference type="NCBIfam" id="TIGR01033">
    <property type="entry name" value="YebC/PmpR family DNA-binding transcriptional regulator"/>
    <property type="match status" value="1"/>
</dbReference>
<evidence type="ECO:0000256" key="2">
    <source>
        <dbReference type="ARBA" id="ARBA00022490"/>
    </source>
</evidence>
<evidence type="ECO:0000256" key="5">
    <source>
        <dbReference type="ARBA" id="ARBA00023163"/>
    </source>
</evidence>
<dbReference type="InterPro" id="IPR049083">
    <property type="entry name" value="TACO1_YebC_N"/>
</dbReference>
<evidence type="ECO:0000256" key="4">
    <source>
        <dbReference type="ARBA" id="ARBA00023125"/>
    </source>
</evidence>
<comment type="similarity">
    <text evidence="1 6">Belongs to the TACO1 family.</text>
</comment>
<dbReference type="Pfam" id="PF01709">
    <property type="entry name" value="Transcrip_reg"/>
    <property type="match status" value="1"/>
</dbReference>
<evidence type="ECO:0000259" key="7">
    <source>
        <dbReference type="Pfam" id="PF01709"/>
    </source>
</evidence>
<proteinExistence type="inferred from homology"/>
<evidence type="ECO:0000313" key="9">
    <source>
        <dbReference type="EMBL" id="PJF49109.1"/>
    </source>
</evidence>
<evidence type="ECO:0000256" key="6">
    <source>
        <dbReference type="HAMAP-Rule" id="MF_00693"/>
    </source>
</evidence>
<accession>A0A2M8QH33</accession>
<reference evidence="9 10" key="1">
    <citation type="submission" date="2017-11" db="EMBL/GenBank/DDBJ databases">
        <title>Evolution of Phototrophy in the Chloroflexi Phylum Driven by Horizontal Gene Transfer.</title>
        <authorList>
            <person name="Ward L.M."/>
            <person name="Hemp J."/>
            <person name="Shih P.M."/>
            <person name="Mcglynn S.E."/>
            <person name="Fischer W."/>
        </authorList>
    </citation>
    <scope>NUCLEOTIDE SEQUENCE [LARGE SCALE GENOMIC DNA]</scope>
    <source>
        <strain evidence="9">JP3_7</strain>
    </source>
</reference>
<dbReference type="InterPro" id="IPR026564">
    <property type="entry name" value="Transcrip_reg_TACO1-like_dom3"/>
</dbReference>
<keyword evidence="5 6" id="KW-0804">Transcription</keyword>
<protein>
    <recommendedName>
        <fullName evidence="6">Probable transcriptional regulatory protein CUN48_00400</fullName>
    </recommendedName>
</protein>
<organism evidence="9 10">
    <name type="scientific">Candidatus Thermofonsia Clade 3 bacterium</name>
    <dbReference type="NCBI Taxonomy" id="2364212"/>
    <lineage>
        <taxon>Bacteria</taxon>
        <taxon>Bacillati</taxon>
        <taxon>Chloroflexota</taxon>
        <taxon>Candidatus Thermofontia</taxon>
        <taxon>Candidatus Thermofonsia Clade 3</taxon>
    </lineage>
</organism>
<dbReference type="GO" id="GO:0003677">
    <property type="term" value="F:DNA binding"/>
    <property type="evidence" value="ECO:0007669"/>
    <property type="project" value="UniProtKB-UniRule"/>
</dbReference>
<evidence type="ECO:0000313" key="10">
    <source>
        <dbReference type="Proteomes" id="UP000230790"/>
    </source>
</evidence>
<gene>
    <name evidence="9" type="ORF">CUN48_00400</name>
</gene>
<dbReference type="Gene3D" id="1.10.10.200">
    <property type="match status" value="1"/>
</dbReference>
<dbReference type="NCBIfam" id="NF009044">
    <property type="entry name" value="PRK12378.1"/>
    <property type="match status" value="1"/>
</dbReference>
<dbReference type="GO" id="GO:0005829">
    <property type="term" value="C:cytosol"/>
    <property type="evidence" value="ECO:0007669"/>
    <property type="project" value="TreeGrafter"/>
</dbReference>
<keyword evidence="3 6" id="KW-0805">Transcription regulation</keyword>
<dbReference type="NCBIfam" id="NF001030">
    <property type="entry name" value="PRK00110.1"/>
    <property type="match status" value="1"/>
</dbReference>
<dbReference type="InterPro" id="IPR048300">
    <property type="entry name" value="TACO1_YebC-like_2nd/3rd_dom"/>
</dbReference>
<evidence type="ECO:0000259" key="8">
    <source>
        <dbReference type="Pfam" id="PF20772"/>
    </source>
</evidence>